<comment type="caution">
    <text evidence="2">The sequence shown here is derived from an EMBL/GenBank/DDBJ whole genome shotgun (WGS) entry which is preliminary data.</text>
</comment>
<gene>
    <name evidence="2" type="ORF">GCM10023094_56460</name>
</gene>
<dbReference type="Proteomes" id="UP001501183">
    <property type="component" value="Unassembled WGS sequence"/>
</dbReference>
<dbReference type="Gene3D" id="3.30.1540.10">
    <property type="entry name" value="formyl-coa transferase, domain 3"/>
    <property type="match status" value="1"/>
</dbReference>
<dbReference type="Pfam" id="PF02515">
    <property type="entry name" value="CoA_transf_3"/>
    <property type="match status" value="1"/>
</dbReference>
<dbReference type="RefSeq" id="WP_345353593.1">
    <property type="nucleotide sequence ID" value="NZ_BAABFB010000097.1"/>
</dbReference>
<accession>A0ABP8PVC7</accession>
<evidence type="ECO:0000313" key="3">
    <source>
        <dbReference type="Proteomes" id="UP001501183"/>
    </source>
</evidence>
<keyword evidence="3" id="KW-1185">Reference proteome</keyword>
<keyword evidence="1 2" id="KW-0808">Transferase</keyword>
<reference evidence="3" key="1">
    <citation type="journal article" date="2019" name="Int. J. Syst. Evol. Microbiol.">
        <title>The Global Catalogue of Microorganisms (GCM) 10K type strain sequencing project: providing services to taxonomists for standard genome sequencing and annotation.</title>
        <authorList>
            <consortium name="The Broad Institute Genomics Platform"/>
            <consortium name="The Broad Institute Genome Sequencing Center for Infectious Disease"/>
            <person name="Wu L."/>
            <person name="Ma J."/>
        </authorList>
    </citation>
    <scope>NUCLEOTIDE SEQUENCE [LARGE SCALE GENOMIC DNA]</scope>
    <source>
        <strain evidence="3">JCM 32206</strain>
    </source>
</reference>
<sequence length="399" mass="43354">MTIDHAAPPLQGIRVVQFAHGVMPAYAGMLLGDLGAEVIEISDHSASSVERGEFAQHATLSALGRNKRRVSLDLDTPAGRDIARRLIGRSDAVINGSESGWAVRRDDYVGDGVEPCVWCDLSPFGGGATDMGSVASDLVIQARSSAMDTTGELNRPPVRMGLPLPSLLGGVHAVAGVLAALLADRPARLSVSAFDAMVSFISYMGPTYLHTGQVPRRMGTGHHEIYPYNAFETRDGSIVVAPFTQSFWRKYCDVIGHPELLEDPRFSTFELRMKNRPVLSPILAETMRERTTQQWRDLLDAGDVPNGPVNSVLAALEMEQSRIRDMVAPIDIEGEQGTRRTVGTPFHMTFENGAAFEPRYVLRKTELSNDVATLDAWNTSTEIGAPTRVGALAGERTEQ</sequence>
<dbReference type="SUPFAM" id="SSF89796">
    <property type="entry name" value="CoA-transferase family III (CaiB/BaiF)"/>
    <property type="match status" value="1"/>
</dbReference>
<dbReference type="PANTHER" id="PTHR48207:SF3">
    <property type="entry name" value="SUCCINATE--HYDROXYMETHYLGLUTARATE COA-TRANSFERASE"/>
    <property type="match status" value="1"/>
</dbReference>
<name>A0ABP8PVC7_9NOCA</name>
<dbReference type="InterPro" id="IPR023606">
    <property type="entry name" value="CoA-Trfase_III_dom_1_sf"/>
</dbReference>
<protein>
    <submittedName>
        <fullName evidence="2">CoA transferase</fullName>
    </submittedName>
</protein>
<dbReference type="Gene3D" id="3.40.50.10540">
    <property type="entry name" value="Crotonobetainyl-coa:carnitine coa-transferase, domain 1"/>
    <property type="match status" value="1"/>
</dbReference>
<dbReference type="InterPro" id="IPR044855">
    <property type="entry name" value="CoA-Trfase_III_dom3_sf"/>
</dbReference>
<dbReference type="EMBL" id="BAABFB010000097">
    <property type="protein sequence ID" value="GAA4491756.1"/>
    <property type="molecule type" value="Genomic_DNA"/>
</dbReference>
<dbReference type="PANTHER" id="PTHR48207">
    <property type="entry name" value="SUCCINATE--HYDROXYMETHYLGLUTARATE COA-TRANSFERASE"/>
    <property type="match status" value="1"/>
</dbReference>
<evidence type="ECO:0000256" key="1">
    <source>
        <dbReference type="ARBA" id="ARBA00022679"/>
    </source>
</evidence>
<proteinExistence type="predicted"/>
<evidence type="ECO:0000313" key="2">
    <source>
        <dbReference type="EMBL" id="GAA4491756.1"/>
    </source>
</evidence>
<dbReference type="InterPro" id="IPR003673">
    <property type="entry name" value="CoA-Trfase_fam_III"/>
</dbReference>
<dbReference type="InterPro" id="IPR050483">
    <property type="entry name" value="CoA-transferase_III_domain"/>
</dbReference>
<dbReference type="GO" id="GO:0016740">
    <property type="term" value="F:transferase activity"/>
    <property type="evidence" value="ECO:0007669"/>
    <property type="project" value="UniProtKB-KW"/>
</dbReference>
<organism evidence="2 3">
    <name type="scientific">Rhodococcus olei</name>
    <dbReference type="NCBI Taxonomy" id="2161675"/>
    <lineage>
        <taxon>Bacteria</taxon>
        <taxon>Bacillati</taxon>
        <taxon>Actinomycetota</taxon>
        <taxon>Actinomycetes</taxon>
        <taxon>Mycobacteriales</taxon>
        <taxon>Nocardiaceae</taxon>
        <taxon>Rhodococcus</taxon>
    </lineage>
</organism>